<feature type="binding site" evidence="6">
    <location>
        <position position="535"/>
    </location>
    <ligand>
        <name>Zn(2+)</name>
        <dbReference type="ChEBI" id="CHEBI:29105"/>
    </ligand>
</feature>
<sequence length="834" mass="90212">MSLMLDPPTDTRDETLDHEVLRQAIRAACDRIAPTWPLDRFIAVNPWWGHRDRPIEEAAAQLAVQAGSPLLMPRAEFLRHWKAGTLGAPDLQAAIDAAGSHETVASLLGRCQADPPPPARLPLVTDLLDAGRDLRHAVAWRDAVTHHISQCCAAYFDDAQAAWGPDRSGGLYACWLRQSAHDLGPGMLMGFRGFSRRVAQLPREPQALIAQALQALRVPAQAQEAYLGALLLSINGWAAWCAYLRWQARLQQQDDDHLVQLLAVRLAWEWLLHQGHAAHDLASRLAAGWQRQAQAVAGARRAARADWLWQDALERSYQAPLCEALAHGGTQPETAPAVQAVFCIDVRSEVFRRALEAAGPQVHTRGFAGFFAMPVAWQALGTELQRPQLPGLLAPALCATEDSDEPGLGQWLARRRRQRLRWSQAWQAFKGSAGSGFSFVESCGLALAAPLLQRGLGRGGRAQPVEQAGLPADAAARLRPRWPAAPDGSDLPARVQAAAQALTAMGLKQGLARLVLLAGHGSSSQNNPHAAGLDCGACGGQTGEVNARLLAGLLNDPAVRQGLQAQGIALPATTWFVAGLHDTTTDECRLFDLDLLPASHAPDRAQLQAWLAEAGDRARAERAPGLGLGHLAGDAPALRQALQSRSQDWAQLRPEWGLAGCAAFIVAPRQRTRGLDLGGRAFLHDYDWRQDEGWRVLTLILTAPMVVTQWINAQYHASTVDPQRYGSGDKLLHNVVGGHLGVFEGNGGDLRIGLPLQSVHDGEGWRHVPLRLSVFVQAPAAAIESVITGHEVVRQLVHHGWLHLFRLGDDGGVWRYRVAEGGAAWVSEQAAAAA</sequence>
<name>A0ABY4S7X2_AQUTE</name>
<evidence type="ECO:0000256" key="5">
    <source>
        <dbReference type="ARBA" id="ARBA00023136"/>
    </source>
</evidence>
<comment type="cofactor">
    <cofactor evidence="6">
        <name>Zn(2+)</name>
        <dbReference type="ChEBI" id="CHEBI:29105"/>
    </cofactor>
</comment>
<evidence type="ECO:0000256" key="2">
    <source>
        <dbReference type="ARBA" id="ARBA00022475"/>
    </source>
</evidence>
<evidence type="ECO:0000313" key="8">
    <source>
        <dbReference type="Proteomes" id="UP001056201"/>
    </source>
</evidence>
<keyword evidence="5 6" id="KW-0472">Membrane</keyword>
<evidence type="ECO:0000256" key="6">
    <source>
        <dbReference type="HAMAP-Rule" id="MF_01871"/>
    </source>
</evidence>
<dbReference type="InterPro" id="IPR018752">
    <property type="entry name" value="DabA"/>
</dbReference>
<keyword evidence="8" id="KW-1185">Reference proteome</keyword>
<dbReference type="PANTHER" id="PTHR38344">
    <property type="entry name" value="UPF0753 PROTEIN AQ_863"/>
    <property type="match status" value="1"/>
</dbReference>
<reference evidence="7" key="1">
    <citation type="submission" date="2022-05" db="EMBL/GenBank/DDBJ databases">
        <title>An RpoN-dependent PEP-CTERM gene is involved in floc formation of an Aquincola tertiaricarbonis strain.</title>
        <authorList>
            <person name="Qiu D."/>
            <person name="Xia M."/>
        </authorList>
    </citation>
    <scope>NUCLEOTIDE SEQUENCE</scope>
    <source>
        <strain evidence="7">RN12</strain>
    </source>
</reference>
<dbReference type="Pfam" id="PF10070">
    <property type="entry name" value="DabA"/>
    <property type="match status" value="1"/>
</dbReference>
<accession>A0ABY4S7X2</accession>
<evidence type="ECO:0000313" key="7">
    <source>
        <dbReference type="EMBL" id="URI07191.1"/>
    </source>
</evidence>
<keyword evidence="2 6" id="KW-1003">Cell membrane</keyword>
<comment type="subunit">
    <text evidence="6">Forms a complex with DabB.</text>
</comment>
<organism evidence="7 8">
    <name type="scientific">Aquincola tertiaricarbonis</name>
    <dbReference type="NCBI Taxonomy" id="391953"/>
    <lineage>
        <taxon>Bacteria</taxon>
        <taxon>Pseudomonadati</taxon>
        <taxon>Pseudomonadota</taxon>
        <taxon>Betaproteobacteria</taxon>
        <taxon>Burkholderiales</taxon>
        <taxon>Sphaerotilaceae</taxon>
        <taxon>Aquincola</taxon>
    </lineage>
</organism>
<comment type="subcellular location">
    <subcellularLocation>
        <location evidence="6">Cell membrane</location>
        <topology evidence="6">Peripheral membrane protein</topology>
    </subcellularLocation>
</comment>
<evidence type="ECO:0000256" key="1">
    <source>
        <dbReference type="ARBA" id="ARBA00022448"/>
    </source>
</evidence>
<evidence type="ECO:0000256" key="3">
    <source>
        <dbReference type="ARBA" id="ARBA00022723"/>
    </source>
</evidence>
<dbReference type="Proteomes" id="UP001056201">
    <property type="component" value="Chromosome 1"/>
</dbReference>
<dbReference type="EMBL" id="CP097635">
    <property type="protein sequence ID" value="URI07191.1"/>
    <property type="molecule type" value="Genomic_DNA"/>
</dbReference>
<dbReference type="HAMAP" id="MF_01871">
    <property type="entry name" value="DabA"/>
    <property type="match status" value="1"/>
</dbReference>
<evidence type="ECO:0000256" key="4">
    <source>
        <dbReference type="ARBA" id="ARBA00022833"/>
    </source>
</evidence>
<protein>
    <recommendedName>
        <fullName evidence="6">Probable inorganic carbon transporter subunit DabA</fullName>
    </recommendedName>
</protein>
<gene>
    <name evidence="6" type="primary">dabA</name>
    <name evidence="7" type="ORF">MW290_00770</name>
</gene>
<keyword evidence="4 6" id="KW-0862">Zinc</keyword>
<feature type="binding site" evidence="6">
    <location>
        <position position="345"/>
    </location>
    <ligand>
        <name>Zn(2+)</name>
        <dbReference type="ChEBI" id="CHEBI:29105"/>
    </ligand>
</feature>
<dbReference type="RefSeq" id="WP_250195456.1">
    <property type="nucleotide sequence ID" value="NZ_CP097635.1"/>
</dbReference>
<proteinExistence type="inferred from homology"/>
<feature type="binding site" evidence="6">
    <location>
        <position position="520"/>
    </location>
    <ligand>
        <name>Zn(2+)</name>
        <dbReference type="ChEBI" id="CHEBI:29105"/>
    </ligand>
</feature>
<keyword evidence="3 6" id="KW-0479">Metal-binding</keyword>
<comment type="similarity">
    <text evidence="6">Belongs to the inorganic carbon transporter (TC 9.A.2) DabA family.</text>
</comment>
<dbReference type="PANTHER" id="PTHR38344:SF1">
    <property type="entry name" value="INORGANIC CARBON TRANSPORTER SUBUNIT DABA-RELATED"/>
    <property type="match status" value="1"/>
</dbReference>
<comment type="function">
    <text evidence="6">Part of an energy-coupled inorganic carbon pump.</text>
</comment>
<keyword evidence="1 6" id="KW-0813">Transport</keyword>
<feature type="binding site" evidence="6">
    <location>
        <position position="343"/>
    </location>
    <ligand>
        <name>Zn(2+)</name>
        <dbReference type="ChEBI" id="CHEBI:29105"/>
    </ligand>
</feature>